<dbReference type="InterPro" id="IPR017938">
    <property type="entry name" value="Riboflavin_synthase-like_b-brl"/>
</dbReference>
<evidence type="ECO:0000313" key="3">
    <source>
        <dbReference type="EMBL" id="PYF10543.1"/>
    </source>
</evidence>
<protein>
    <submittedName>
        <fullName evidence="3">NADPH-dependent ferric siderophore reductase</fullName>
    </submittedName>
</protein>
<dbReference type="InterPro" id="IPR017927">
    <property type="entry name" value="FAD-bd_FR_type"/>
</dbReference>
<dbReference type="SUPFAM" id="SSF63380">
    <property type="entry name" value="Riboflavin synthase domain-like"/>
    <property type="match status" value="1"/>
</dbReference>
<dbReference type="PANTHER" id="PTHR30157:SF0">
    <property type="entry name" value="NADPH-DEPENDENT FERRIC-CHELATE REDUCTASE"/>
    <property type="match status" value="1"/>
</dbReference>
<dbReference type="Pfam" id="PF08021">
    <property type="entry name" value="FAD_binding_9"/>
    <property type="match status" value="1"/>
</dbReference>
<dbReference type="AlphaFoldDB" id="A0A318U765"/>
<proteinExistence type="inferred from homology"/>
<reference evidence="3 4" key="1">
    <citation type="submission" date="2018-06" db="EMBL/GenBank/DDBJ databases">
        <title>Genomic Encyclopedia of Type Strains, Phase III (KMG-III): the genomes of soil and plant-associated and newly described type strains.</title>
        <authorList>
            <person name="Whitman W."/>
        </authorList>
    </citation>
    <scope>NUCLEOTIDE SEQUENCE [LARGE SCALE GENOMIC DNA]</scope>
    <source>
        <strain evidence="3 4">JA737</strain>
    </source>
</reference>
<dbReference type="PROSITE" id="PS51384">
    <property type="entry name" value="FAD_FR"/>
    <property type="match status" value="1"/>
</dbReference>
<evidence type="ECO:0000256" key="1">
    <source>
        <dbReference type="ARBA" id="ARBA00035644"/>
    </source>
</evidence>
<dbReference type="PANTHER" id="PTHR30157">
    <property type="entry name" value="FERRIC REDUCTASE, NADPH-DEPENDENT"/>
    <property type="match status" value="1"/>
</dbReference>
<dbReference type="InterPro" id="IPR013113">
    <property type="entry name" value="SIP_FAD-bd"/>
</dbReference>
<dbReference type="InterPro" id="IPR039261">
    <property type="entry name" value="FNR_nucleotide-bd"/>
</dbReference>
<gene>
    <name evidence="3" type="ORF">C8J30_10421</name>
</gene>
<dbReference type="Gene3D" id="2.40.30.10">
    <property type="entry name" value="Translation factors"/>
    <property type="match status" value="1"/>
</dbReference>
<sequence length="346" mass="36797">MDRPVVQLGALAKADWPEIAAFARALAEFCKVHVSLDHQVTVQLEPGEIALRWTPDRTGVRLVARSDPGLQVLRDTLAHMLDTAREGLSAGLAWQDAGALAGQFPPNFRIARLIRSDRISPRFQRLRFAAEDIGFLATGGLHLRLLQPADPADPVWPRLAANGRTLWPGAGALHMPVYTIRAIDAAAGWIEVEVFLHGNGPTCAFAETARPGARVGLSGPGGGWLPKGARLCLGGDETALPVIARILQTAAPDTRGQVMIELGDPAEIRPLAAPAGVAVTWLMRGRDAPLGAAFGEIASAALQADPATEVLFGAEKSEALALRSRLKDRVASLRRGVSVSGYWARG</sequence>
<dbReference type="InterPro" id="IPR039374">
    <property type="entry name" value="SIP_fam"/>
</dbReference>
<dbReference type="Pfam" id="PF04954">
    <property type="entry name" value="SIP"/>
    <property type="match status" value="1"/>
</dbReference>
<comment type="caution">
    <text evidence="3">The sequence shown here is derived from an EMBL/GenBank/DDBJ whole genome shotgun (WGS) entry which is preliminary data.</text>
</comment>
<dbReference type="RefSeq" id="WP_245909722.1">
    <property type="nucleotide sequence ID" value="NZ_QJTK01000004.1"/>
</dbReference>
<evidence type="ECO:0000259" key="2">
    <source>
        <dbReference type="PROSITE" id="PS51384"/>
    </source>
</evidence>
<dbReference type="CDD" id="cd06193">
    <property type="entry name" value="siderophore_interacting"/>
    <property type="match status" value="1"/>
</dbReference>
<accession>A0A318U765</accession>
<keyword evidence="4" id="KW-1185">Reference proteome</keyword>
<name>A0A318U765_9RHOB</name>
<organism evidence="3 4">
    <name type="scientific">Rhodobacter viridis</name>
    <dbReference type="NCBI Taxonomy" id="1054202"/>
    <lineage>
        <taxon>Bacteria</taxon>
        <taxon>Pseudomonadati</taxon>
        <taxon>Pseudomonadota</taxon>
        <taxon>Alphaproteobacteria</taxon>
        <taxon>Rhodobacterales</taxon>
        <taxon>Rhodobacter group</taxon>
        <taxon>Rhodobacter</taxon>
    </lineage>
</organism>
<dbReference type="GO" id="GO:0016491">
    <property type="term" value="F:oxidoreductase activity"/>
    <property type="evidence" value="ECO:0007669"/>
    <property type="project" value="InterPro"/>
</dbReference>
<dbReference type="Proteomes" id="UP000247727">
    <property type="component" value="Unassembled WGS sequence"/>
</dbReference>
<comment type="similarity">
    <text evidence="1">Belongs to the SIP oxidoreductase family.</text>
</comment>
<dbReference type="Gene3D" id="3.40.50.80">
    <property type="entry name" value="Nucleotide-binding domain of ferredoxin-NADP reductase (FNR) module"/>
    <property type="match status" value="1"/>
</dbReference>
<dbReference type="EMBL" id="QJTK01000004">
    <property type="protein sequence ID" value="PYF10543.1"/>
    <property type="molecule type" value="Genomic_DNA"/>
</dbReference>
<dbReference type="InterPro" id="IPR007037">
    <property type="entry name" value="SIP_rossman_dom"/>
</dbReference>
<feature type="domain" description="FAD-binding FR-type" evidence="2">
    <location>
        <begin position="106"/>
        <end position="227"/>
    </location>
</feature>
<evidence type="ECO:0000313" key="4">
    <source>
        <dbReference type="Proteomes" id="UP000247727"/>
    </source>
</evidence>